<evidence type="ECO:0000256" key="2">
    <source>
        <dbReference type="ARBA" id="ARBA00022695"/>
    </source>
</evidence>
<keyword evidence="2" id="KW-0548">Nucleotidyltransferase</keyword>
<evidence type="ECO:0000256" key="1">
    <source>
        <dbReference type="ARBA" id="ARBA00022679"/>
    </source>
</evidence>
<dbReference type="Proteomes" id="UP000036403">
    <property type="component" value="Unassembled WGS sequence"/>
</dbReference>
<gene>
    <name evidence="8" type="ORF">RF55_25153</name>
</gene>
<organism evidence="8 9">
    <name type="scientific">Lasius niger</name>
    <name type="common">Black garden ant</name>
    <dbReference type="NCBI Taxonomy" id="67767"/>
    <lineage>
        <taxon>Eukaryota</taxon>
        <taxon>Metazoa</taxon>
        <taxon>Ecdysozoa</taxon>
        <taxon>Arthropoda</taxon>
        <taxon>Hexapoda</taxon>
        <taxon>Insecta</taxon>
        <taxon>Pterygota</taxon>
        <taxon>Neoptera</taxon>
        <taxon>Endopterygota</taxon>
        <taxon>Hymenoptera</taxon>
        <taxon>Apocrita</taxon>
        <taxon>Aculeata</taxon>
        <taxon>Formicoidea</taxon>
        <taxon>Formicidae</taxon>
        <taxon>Formicinae</taxon>
        <taxon>Lasius</taxon>
        <taxon>Lasius</taxon>
    </lineage>
</organism>
<dbReference type="EMBL" id="LBMM01031448">
    <property type="protein sequence ID" value="KMQ81811.1"/>
    <property type="molecule type" value="Genomic_DNA"/>
</dbReference>
<evidence type="ECO:0000256" key="3">
    <source>
        <dbReference type="ARBA" id="ARBA00022722"/>
    </source>
</evidence>
<evidence type="ECO:0000256" key="5">
    <source>
        <dbReference type="ARBA" id="ARBA00022801"/>
    </source>
</evidence>
<dbReference type="PANTHER" id="PTHR37984">
    <property type="entry name" value="PROTEIN CBG26694"/>
    <property type="match status" value="1"/>
</dbReference>
<dbReference type="PaxDb" id="67767-A0A0J7JVC5"/>
<dbReference type="GO" id="GO:0004519">
    <property type="term" value="F:endonuclease activity"/>
    <property type="evidence" value="ECO:0007669"/>
    <property type="project" value="UniProtKB-KW"/>
</dbReference>
<sequence length="136" mass="15543">MSKKLNKAQRNYTVTELECMAVVLSIKKFRMYIDGHSFKVVTDHSSLRWLMNQSDLSGRLARWAIKLQGYSFEIEHRKGTENVVADALSRSFEDVDDIAAIDLEVHSEIDLSSSAFQSEEYSALRDKLVSQKLPDL</sequence>
<keyword evidence="6" id="KW-0695">RNA-directed DNA polymerase</keyword>
<dbReference type="GO" id="GO:0016787">
    <property type="term" value="F:hydrolase activity"/>
    <property type="evidence" value="ECO:0007669"/>
    <property type="project" value="UniProtKB-KW"/>
</dbReference>
<accession>A0A0J7JVC5</accession>
<dbReference type="InterPro" id="IPR043502">
    <property type="entry name" value="DNA/RNA_pol_sf"/>
</dbReference>
<evidence type="ECO:0000259" key="7">
    <source>
        <dbReference type="Pfam" id="PF17917"/>
    </source>
</evidence>
<dbReference type="OrthoDB" id="7700898at2759"/>
<dbReference type="InterPro" id="IPR050951">
    <property type="entry name" value="Retrovirus_Pol_polyprotein"/>
</dbReference>
<name>A0A0J7JVC5_LASNI</name>
<comment type="caution">
    <text evidence="8">The sequence shown here is derived from an EMBL/GenBank/DDBJ whole genome shotgun (WGS) entry which is preliminary data.</text>
</comment>
<dbReference type="SUPFAM" id="SSF56672">
    <property type="entry name" value="DNA/RNA polymerases"/>
    <property type="match status" value="1"/>
</dbReference>
<reference evidence="8 9" key="1">
    <citation type="submission" date="2015-04" db="EMBL/GenBank/DDBJ databases">
        <title>Lasius niger genome sequencing.</title>
        <authorList>
            <person name="Konorov E.A."/>
            <person name="Nikitin M.A."/>
            <person name="Kirill M.V."/>
            <person name="Chang P."/>
        </authorList>
    </citation>
    <scope>NUCLEOTIDE SEQUENCE [LARGE SCALE GENOMIC DNA]</scope>
    <source>
        <tissue evidence="8">Whole</tissue>
    </source>
</reference>
<dbReference type="Pfam" id="PF17917">
    <property type="entry name" value="RT_RNaseH"/>
    <property type="match status" value="1"/>
</dbReference>
<dbReference type="InterPro" id="IPR041373">
    <property type="entry name" value="RT_RNaseH"/>
</dbReference>
<keyword evidence="1" id="KW-0808">Transferase</keyword>
<dbReference type="GO" id="GO:0003964">
    <property type="term" value="F:RNA-directed DNA polymerase activity"/>
    <property type="evidence" value="ECO:0007669"/>
    <property type="project" value="UniProtKB-KW"/>
</dbReference>
<keyword evidence="5" id="KW-0378">Hydrolase</keyword>
<evidence type="ECO:0000313" key="9">
    <source>
        <dbReference type="Proteomes" id="UP000036403"/>
    </source>
</evidence>
<proteinExistence type="predicted"/>
<evidence type="ECO:0000256" key="6">
    <source>
        <dbReference type="ARBA" id="ARBA00022918"/>
    </source>
</evidence>
<keyword evidence="4" id="KW-0255">Endonuclease</keyword>
<keyword evidence="3" id="KW-0540">Nuclease</keyword>
<evidence type="ECO:0000313" key="8">
    <source>
        <dbReference type="EMBL" id="KMQ81811.1"/>
    </source>
</evidence>
<dbReference type="AlphaFoldDB" id="A0A0J7JVC5"/>
<evidence type="ECO:0000256" key="4">
    <source>
        <dbReference type="ARBA" id="ARBA00022759"/>
    </source>
</evidence>
<keyword evidence="9" id="KW-1185">Reference proteome</keyword>
<dbReference type="PANTHER" id="PTHR37984:SF5">
    <property type="entry name" value="PROTEIN NYNRIN-LIKE"/>
    <property type="match status" value="1"/>
</dbReference>
<feature type="domain" description="Reverse transcriptase RNase H-like" evidence="7">
    <location>
        <begin position="1"/>
        <end position="70"/>
    </location>
</feature>
<dbReference type="CDD" id="cd09274">
    <property type="entry name" value="RNase_HI_RT_Ty3"/>
    <property type="match status" value="1"/>
</dbReference>
<protein>
    <submittedName>
        <fullName evidence="8">Pol polyprotein</fullName>
    </submittedName>
</protein>
<dbReference type="STRING" id="67767.A0A0J7JVC5"/>